<evidence type="ECO:0000259" key="2">
    <source>
        <dbReference type="Pfam" id="PF00078"/>
    </source>
</evidence>
<sequence length="432" mass="49449">MDSIHEILEGIPTNITDQMNRILVKPVDEHEIKTAVFSMNPNKAPGNDVNKLKPVLDKCISKNQSVSVAGRQILDNVILAHELLHNLKNKRKWHMGCMAVKLDMSKTYDRVEWDYLKAIMDKMGFCETSIDWIMKCITTVSYSFSVNGEAREFVKSERGLRQDDPLLPYIFLICSKDDSLILSKVDQQEAKKLKIILKPYEAASGQLINLEKSLVFFSKNTDQRTLEAIKEGLKEIQTKENGPLENKIAKPSWQGNFGESSNNGYSNLCHVLLQTPKEAMQGNLLMARCWWGQNDKKNKQHWIAWEKFTKNKEEGGMGFKDIQMFNKALLAKQVWRIVTQPNLLVSKVLKEKYFPKDSMLEGKVPKNASWIWQSLMSAREAIEDGCKKKVGNGRDTNIWKDKWINNDKSGRIKTQKPKGSDLQKNLTTHSST</sequence>
<accession>A0ABM4U5K7</accession>
<proteinExistence type="predicted"/>
<evidence type="ECO:0000256" key="1">
    <source>
        <dbReference type="SAM" id="MobiDB-lite"/>
    </source>
</evidence>
<reference evidence="4" key="1">
    <citation type="submission" date="2025-08" db="UniProtKB">
        <authorList>
            <consortium name="RefSeq"/>
        </authorList>
    </citation>
    <scope>IDENTIFICATION</scope>
    <source>
        <tissue evidence="4">Leaves</tissue>
    </source>
</reference>
<protein>
    <recommendedName>
        <fullName evidence="2">Reverse transcriptase domain-containing protein</fullName>
    </recommendedName>
</protein>
<name>A0ABM4U5K7_COFAR</name>
<keyword evidence="3" id="KW-1185">Reference proteome</keyword>
<dbReference type="RefSeq" id="XP_071902567.1">
    <property type="nucleotide sequence ID" value="XM_072046466.1"/>
</dbReference>
<feature type="compositionally biased region" description="Polar residues" evidence="1">
    <location>
        <begin position="422"/>
        <end position="432"/>
    </location>
</feature>
<organism evidence="3 4">
    <name type="scientific">Coffea arabica</name>
    <name type="common">Arabian coffee</name>
    <dbReference type="NCBI Taxonomy" id="13443"/>
    <lineage>
        <taxon>Eukaryota</taxon>
        <taxon>Viridiplantae</taxon>
        <taxon>Streptophyta</taxon>
        <taxon>Embryophyta</taxon>
        <taxon>Tracheophyta</taxon>
        <taxon>Spermatophyta</taxon>
        <taxon>Magnoliopsida</taxon>
        <taxon>eudicotyledons</taxon>
        <taxon>Gunneridae</taxon>
        <taxon>Pentapetalae</taxon>
        <taxon>asterids</taxon>
        <taxon>lamiids</taxon>
        <taxon>Gentianales</taxon>
        <taxon>Rubiaceae</taxon>
        <taxon>Ixoroideae</taxon>
        <taxon>Gardenieae complex</taxon>
        <taxon>Bertiereae - Coffeeae clade</taxon>
        <taxon>Coffeeae</taxon>
        <taxon>Coffea</taxon>
    </lineage>
</organism>
<dbReference type="Proteomes" id="UP001652660">
    <property type="component" value="Chromosome 4e"/>
</dbReference>
<gene>
    <name evidence="4" type="primary">LOC140005468</name>
</gene>
<feature type="region of interest" description="Disordered" evidence="1">
    <location>
        <begin position="409"/>
        <end position="432"/>
    </location>
</feature>
<evidence type="ECO:0000313" key="4">
    <source>
        <dbReference type="RefSeq" id="XP_071902567.1"/>
    </source>
</evidence>
<feature type="domain" description="Reverse transcriptase" evidence="2">
    <location>
        <begin position="50"/>
        <end position="174"/>
    </location>
</feature>
<dbReference type="PANTHER" id="PTHR46890:SF48">
    <property type="entry name" value="RNA-DIRECTED DNA POLYMERASE"/>
    <property type="match status" value="1"/>
</dbReference>
<evidence type="ECO:0000313" key="3">
    <source>
        <dbReference type="Proteomes" id="UP001652660"/>
    </source>
</evidence>
<dbReference type="GeneID" id="140005468"/>
<dbReference type="Pfam" id="PF00078">
    <property type="entry name" value="RVT_1"/>
    <property type="match status" value="1"/>
</dbReference>
<dbReference type="PANTHER" id="PTHR46890">
    <property type="entry name" value="NON-LTR RETROLELEMENT REVERSE TRANSCRIPTASE-LIKE PROTEIN-RELATED"/>
    <property type="match status" value="1"/>
</dbReference>
<dbReference type="InterPro" id="IPR052343">
    <property type="entry name" value="Retrotransposon-Effector_Assoc"/>
</dbReference>
<dbReference type="InterPro" id="IPR000477">
    <property type="entry name" value="RT_dom"/>
</dbReference>